<protein>
    <submittedName>
        <fullName evidence="1">Uncharacterized protein</fullName>
    </submittedName>
</protein>
<sequence length="87" mass="9224">MKFVLILVLFNLQSGSEVITAEFDDMQACEDAALRTFQGVDAAVELRALVPVEGATVLDGTMIAYNADGAETGMYSCSPSRSTTLGE</sequence>
<proteinExistence type="predicted"/>
<dbReference type="EMBL" id="JAOYFC010000005">
    <property type="protein sequence ID" value="MCV6825922.1"/>
    <property type="molecule type" value="Genomic_DNA"/>
</dbReference>
<organism evidence="1 2">
    <name type="scientific">Halocynthiibacter halioticoli</name>
    <dbReference type="NCBI Taxonomy" id="2986804"/>
    <lineage>
        <taxon>Bacteria</taxon>
        <taxon>Pseudomonadati</taxon>
        <taxon>Pseudomonadota</taxon>
        <taxon>Alphaproteobacteria</taxon>
        <taxon>Rhodobacterales</taxon>
        <taxon>Paracoccaceae</taxon>
        <taxon>Halocynthiibacter</taxon>
    </lineage>
</organism>
<dbReference type="AlphaFoldDB" id="A0AAE3J0V4"/>
<comment type="caution">
    <text evidence="1">The sequence shown here is derived from an EMBL/GenBank/DDBJ whole genome shotgun (WGS) entry which is preliminary data.</text>
</comment>
<dbReference type="Proteomes" id="UP001208041">
    <property type="component" value="Unassembled WGS sequence"/>
</dbReference>
<name>A0AAE3J0V4_9RHOB</name>
<accession>A0AAE3J0V4</accession>
<gene>
    <name evidence="1" type="ORF">OH136_15270</name>
</gene>
<reference evidence="1" key="1">
    <citation type="submission" date="2022-10" db="EMBL/GenBank/DDBJ databases">
        <authorList>
            <person name="Yue Y."/>
        </authorList>
    </citation>
    <scope>NUCLEOTIDE SEQUENCE</scope>
    <source>
        <strain evidence="1">Z654</strain>
    </source>
</reference>
<evidence type="ECO:0000313" key="1">
    <source>
        <dbReference type="EMBL" id="MCV6825922.1"/>
    </source>
</evidence>
<keyword evidence="2" id="KW-1185">Reference proteome</keyword>
<dbReference type="RefSeq" id="WP_263954898.1">
    <property type="nucleotide sequence ID" value="NZ_JAOYFC010000005.1"/>
</dbReference>
<evidence type="ECO:0000313" key="2">
    <source>
        <dbReference type="Proteomes" id="UP001208041"/>
    </source>
</evidence>